<evidence type="ECO:0000313" key="1">
    <source>
        <dbReference type="EMBL" id="SIT51759.1"/>
    </source>
</evidence>
<gene>
    <name evidence="1" type="ORF">BN2476_1380020</name>
</gene>
<protein>
    <submittedName>
        <fullName evidence="1">Uncharacterized protein</fullName>
    </submittedName>
</protein>
<dbReference type="EMBL" id="CYGY02000138">
    <property type="protein sequence ID" value="SIT51759.1"/>
    <property type="molecule type" value="Genomic_DNA"/>
</dbReference>
<reference evidence="1" key="1">
    <citation type="submission" date="2016-12" db="EMBL/GenBank/DDBJ databases">
        <authorList>
            <person name="Moulin L."/>
        </authorList>
    </citation>
    <scope>NUCLEOTIDE SEQUENCE [LARGE SCALE GENOMIC DNA]</scope>
    <source>
        <strain evidence="1">STM 7183</strain>
    </source>
</reference>
<keyword evidence="2" id="KW-1185">Reference proteome</keyword>
<name>A0A1N7SW98_9BURK</name>
<organism evidence="1 2">
    <name type="scientific">Paraburkholderia piptadeniae</name>
    <dbReference type="NCBI Taxonomy" id="1701573"/>
    <lineage>
        <taxon>Bacteria</taxon>
        <taxon>Pseudomonadati</taxon>
        <taxon>Pseudomonadota</taxon>
        <taxon>Betaproteobacteria</taxon>
        <taxon>Burkholderiales</taxon>
        <taxon>Burkholderiaceae</taxon>
        <taxon>Paraburkholderia</taxon>
    </lineage>
</organism>
<sequence>MPDHVDIGHRALYDSARWDGRAQRRTTTVRGVAAHLFYLEHSQAFFSGIRLDDWQRTPVF</sequence>
<dbReference type="Proteomes" id="UP000195569">
    <property type="component" value="Unassembled WGS sequence"/>
</dbReference>
<dbReference type="AlphaFoldDB" id="A0A1N7SW98"/>
<comment type="caution">
    <text evidence="1">The sequence shown here is derived from an EMBL/GenBank/DDBJ whole genome shotgun (WGS) entry which is preliminary data.</text>
</comment>
<proteinExistence type="predicted"/>
<evidence type="ECO:0000313" key="2">
    <source>
        <dbReference type="Proteomes" id="UP000195569"/>
    </source>
</evidence>
<accession>A0A1N7SW98</accession>